<dbReference type="Pfam" id="PF13469">
    <property type="entry name" value="Sulfotransfer_3"/>
    <property type="match status" value="1"/>
</dbReference>
<dbReference type="SUPFAM" id="SSF52540">
    <property type="entry name" value="P-loop containing nucleoside triphosphate hydrolases"/>
    <property type="match status" value="1"/>
</dbReference>
<proteinExistence type="predicted"/>
<evidence type="ECO:0000313" key="1">
    <source>
        <dbReference type="EMBL" id="ABV49663.1"/>
    </source>
</evidence>
<dbReference type="HOGENOM" id="CLU_051167_1_0_3"/>
<dbReference type="InterPro" id="IPR027417">
    <property type="entry name" value="P-loop_NTPase"/>
</dbReference>
<dbReference type="EMBL" id="CP000825">
    <property type="protein sequence ID" value="ABV49663.1"/>
    <property type="molecule type" value="Genomic_DNA"/>
</dbReference>
<dbReference type="InterPro" id="IPR052736">
    <property type="entry name" value="Stf3_sulfotransferase"/>
</dbReference>
<dbReference type="Proteomes" id="UP000002014">
    <property type="component" value="Chromosome"/>
</dbReference>
<sequence>MPDPIFIIGCWRSGTTYLHTEIVKATNAATIRNTFSCCPQAALIFKEFIRQLIPSFKDRFFDWVPLPAEGPQELDIALLRFTCQHPPSSIGIGESLSSDLERWHKWKASLDFKKKLQLILEWAWIHDGSPGKIFINKAPGFTTRIDLLLEIWPNAKFIYIERKFGLKTSIEKSIKSFNKEFGFIPYIGNASEDAQLTKSFIYDKWKLMRGLINKENLVEIKYEDLINMPKETIDNLKKFTGASKF</sequence>
<reference evidence="1 2" key="1">
    <citation type="journal article" date="2007" name="PLoS Genet.">
        <title>Patterns and implications of gene gain and loss in the evolution of Prochlorococcus.</title>
        <authorList>
            <person name="Kettler G.C."/>
            <person name="Martiny A.C."/>
            <person name="Huang K."/>
            <person name="Zucker J."/>
            <person name="Coleman M.L."/>
            <person name="Rodrigue S."/>
            <person name="Chen F."/>
            <person name="Lapidus A."/>
            <person name="Ferriera S."/>
            <person name="Johnson J."/>
            <person name="Steglich C."/>
            <person name="Church G.M."/>
            <person name="Richardson P."/>
            <person name="Chisholm S.W."/>
        </authorList>
    </citation>
    <scope>NUCLEOTIDE SEQUENCE [LARGE SCALE GENOMIC DNA]</scope>
    <source>
        <strain evidence="1 2">MIT 9215</strain>
    </source>
</reference>
<accession>A8G232</accession>
<dbReference type="STRING" id="93060.P9215_00441"/>
<organism evidence="1 2">
    <name type="scientific">Prochlorococcus marinus (strain MIT 9215)</name>
    <dbReference type="NCBI Taxonomy" id="93060"/>
    <lineage>
        <taxon>Bacteria</taxon>
        <taxon>Bacillati</taxon>
        <taxon>Cyanobacteriota</taxon>
        <taxon>Cyanophyceae</taxon>
        <taxon>Synechococcales</taxon>
        <taxon>Prochlorococcaceae</taxon>
        <taxon>Prochlorococcus</taxon>
    </lineage>
</organism>
<protein>
    <recommendedName>
        <fullName evidence="3">Sulfotransferase</fullName>
    </recommendedName>
</protein>
<dbReference type="AlphaFoldDB" id="A8G232"/>
<dbReference type="PANTHER" id="PTHR36451">
    <property type="entry name" value="PAPS-DEPENDENT SULFOTRANSFERASE STF3"/>
    <property type="match status" value="1"/>
</dbReference>
<evidence type="ECO:0008006" key="3">
    <source>
        <dbReference type="Google" id="ProtNLM"/>
    </source>
</evidence>
<dbReference type="PANTHER" id="PTHR36451:SF1">
    <property type="entry name" value="OMEGA-HYDROXY-BETA-DIHYDROMENAQUINONE-9 SULFOTRANSFERASE STF3"/>
    <property type="match status" value="1"/>
</dbReference>
<dbReference type="Gene3D" id="3.40.50.300">
    <property type="entry name" value="P-loop containing nucleotide triphosphate hydrolases"/>
    <property type="match status" value="1"/>
</dbReference>
<gene>
    <name evidence="1" type="ordered locus">P9215_00441</name>
</gene>
<evidence type="ECO:0000313" key="2">
    <source>
        <dbReference type="Proteomes" id="UP000002014"/>
    </source>
</evidence>
<name>A8G232_PROM2</name>
<dbReference type="eggNOG" id="ENOG502Z7IQ">
    <property type="taxonomic scope" value="Bacteria"/>
</dbReference>
<dbReference type="KEGG" id="pmh:P9215_00441"/>